<evidence type="ECO:0000259" key="1">
    <source>
        <dbReference type="Pfam" id="PF01882"/>
    </source>
</evidence>
<proteinExistence type="predicted"/>
<dbReference type="PANTHER" id="PTHR33608:SF6">
    <property type="entry name" value="BLL2464 PROTEIN"/>
    <property type="match status" value="1"/>
</dbReference>
<dbReference type="SUPFAM" id="SSF53300">
    <property type="entry name" value="vWA-like"/>
    <property type="match status" value="1"/>
</dbReference>
<sequence>MIPRELFRKIRHVEVRTRGLVDDVFGGEYHSAFKGRGIEFAEVRPYQVGDDVRTIDWNVSARTGEPHVKLFEEEREQTLLLVVDVSGSEDFGSGEGAKRDLAAEVCAVLGFSALRNSDKVGLVLFTDRVERFVPPRKGRRHVLRLLRDLFAHEAEHRGTSLDDALDHVLRVQRRRAIVILVSDFLVPDDADLARRLRVVAQKHDVVAVRLVDPREEALPAVGLLRVVDAETGRPALVDTSSARVRRAFADRAAARAARAEATLRQARVDHVTLRTDEDYVEPLSAFFRRRVRGMR</sequence>
<gene>
    <name evidence="2" type="ORF">RM540_11600</name>
</gene>
<feature type="domain" description="DUF58" evidence="1">
    <location>
        <begin position="42"/>
        <end position="255"/>
    </location>
</feature>
<evidence type="ECO:0000313" key="2">
    <source>
        <dbReference type="EMBL" id="MDT0632394.1"/>
    </source>
</evidence>
<dbReference type="PANTHER" id="PTHR33608">
    <property type="entry name" value="BLL2464 PROTEIN"/>
    <property type="match status" value="1"/>
</dbReference>
<keyword evidence="3" id="KW-1185">Reference proteome</keyword>
<organism evidence="2 3">
    <name type="scientific">Rubrivirga litoralis</name>
    <dbReference type="NCBI Taxonomy" id="3075598"/>
    <lineage>
        <taxon>Bacteria</taxon>
        <taxon>Pseudomonadati</taxon>
        <taxon>Rhodothermota</taxon>
        <taxon>Rhodothermia</taxon>
        <taxon>Rhodothermales</taxon>
        <taxon>Rubricoccaceae</taxon>
        <taxon>Rubrivirga</taxon>
    </lineage>
</organism>
<dbReference type="EMBL" id="JAVRHT010000027">
    <property type="protein sequence ID" value="MDT0632394.1"/>
    <property type="molecule type" value="Genomic_DNA"/>
</dbReference>
<reference evidence="2 3" key="1">
    <citation type="submission" date="2023-09" db="EMBL/GenBank/DDBJ databases">
        <authorList>
            <person name="Rey-Velasco X."/>
        </authorList>
    </citation>
    <scope>NUCLEOTIDE SEQUENCE [LARGE SCALE GENOMIC DNA]</scope>
    <source>
        <strain evidence="2 3">F394</strain>
    </source>
</reference>
<name>A0ABU3BSY2_9BACT</name>
<dbReference type="Proteomes" id="UP001267426">
    <property type="component" value="Unassembled WGS sequence"/>
</dbReference>
<dbReference type="Pfam" id="PF01882">
    <property type="entry name" value="DUF58"/>
    <property type="match status" value="1"/>
</dbReference>
<protein>
    <submittedName>
        <fullName evidence="2">DUF58 domain-containing protein</fullName>
    </submittedName>
</protein>
<dbReference type="RefSeq" id="WP_311664247.1">
    <property type="nucleotide sequence ID" value="NZ_JAVRHT010000027.1"/>
</dbReference>
<comment type="caution">
    <text evidence="2">The sequence shown here is derived from an EMBL/GenBank/DDBJ whole genome shotgun (WGS) entry which is preliminary data.</text>
</comment>
<dbReference type="InterPro" id="IPR036465">
    <property type="entry name" value="vWFA_dom_sf"/>
</dbReference>
<dbReference type="Gene3D" id="3.40.50.410">
    <property type="entry name" value="von Willebrand factor, type A domain"/>
    <property type="match status" value="1"/>
</dbReference>
<dbReference type="InterPro" id="IPR002881">
    <property type="entry name" value="DUF58"/>
</dbReference>
<evidence type="ECO:0000313" key="3">
    <source>
        <dbReference type="Proteomes" id="UP001267426"/>
    </source>
</evidence>
<accession>A0ABU3BSY2</accession>